<dbReference type="InterPro" id="IPR016032">
    <property type="entry name" value="Sig_transdc_resp-reg_C-effctor"/>
</dbReference>
<evidence type="ECO:0000313" key="2">
    <source>
        <dbReference type="EMBL" id="PVX79890.1"/>
    </source>
</evidence>
<dbReference type="Proteomes" id="UP000245712">
    <property type="component" value="Unassembled WGS sequence"/>
</dbReference>
<name>A0ABX5KHG9_9BURK</name>
<dbReference type="InterPro" id="IPR036388">
    <property type="entry name" value="WH-like_DNA-bd_sf"/>
</dbReference>
<feature type="domain" description="HTH luxR-type" evidence="1">
    <location>
        <begin position="316"/>
        <end position="373"/>
    </location>
</feature>
<sequence length="382" mass="41169">MTRVETIHRAIRHVYEAALAPEDWPRAIASIAEAGEAGKAMLHAQEREAPGLAISIGFDANSAWLLQREIETRMPDWIKAIPVGKALRQSSAISDTDFKRSDIYREAIRPAGGFYGIVAPLVREPERQVLFSMGRELGKANFSDDDLGALTLIVPHLTTALQVRKRLDAADLRAKGAYDVLTHLDIGVVLFDAAMRPIFANRCAEALARSGDGLLLSGRSVSASRPSDARSLRAAIAAAIALNNTGRDASETAIRPQAPMRCYLSRSPPRLPLVVRVLPVSASDLLQGISASTRAALFVIEPDRQVAIDPMVLAATFELTRREAALAALLARGMELAEAASQSGIAIGTARGYLKQILAKTATHRQAELVSLLLRGGLHITR</sequence>
<gene>
    <name evidence="2" type="ORF">C7402_11277</name>
</gene>
<keyword evidence="2" id="KW-0238">DNA-binding</keyword>
<dbReference type="GO" id="GO:0003677">
    <property type="term" value="F:DNA binding"/>
    <property type="evidence" value="ECO:0007669"/>
    <property type="project" value="UniProtKB-KW"/>
</dbReference>
<dbReference type="SUPFAM" id="SSF46894">
    <property type="entry name" value="C-terminal effector domain of the bipartite response regulators"/>
    <property type="match status" value="1"/>
</dbReference>
<dbReference type="RefSeq" id="WP_116612459.1">
    <property type="nucleotide sequence ID" value="NZ_CAJZAT010000202.1"/>
</dbReference>
<evidence type="ECO:0000313" key="3">
    <source>
        <dbReference type="Proteomes" id="UP000245712"/>
    </source>
</evidence>
<accession>A0ABX5KHG9</accession>
<comment type="caution">
    <text evidence="2">The sequence shown here is derived from an EMBL/GenBank/DDBJ whole genome shotgun (WGS) entry which is preliminary data.</text>
</comment>
<protein>
    <submittedName>
        <fullName evidence="2">DNA-binding CsgD family transcriptional regulator</fullName>
    </submittedName>
</protein>
<keyword evidence="3" id="KW-1185">Reference proteome</keyword>
<evidence type="ECO:0000259" key="1">
    <source>
        <dbReference type="SMART" id="SM00421"/>
    </source>
</evidence>
<dbReference type="SMART" id="SM00421">
    <property type="entry name" value="HTH_LUXR"/>
    <property type="match status" value="1"/>
</dbReference>
<dbReference type="Gene3D" id="1.10.10.10">
    <property type="entry name" value="Winged helix-like DNA-binding domain superfamily/Winged helix DNA-binding domain"/>
    <property type="match status" value="1"/>
</dbReference>
<dbReference type="EMBL" id="QEOB01000012">
    <property type="protein sequence ID" value="PVX79890.1"/>
    <property type="molecule type" value="Genomic_DNA"/>
</dbReference>
<proteinExistence type="predicted"/>
<organism evidence="2 3">
    <name type="scientific">Paraburkholderia unamae</name>
    <dbReference type="NCBI Taxonomy" id="219649"/>
    <lineage>
        <taxon>Bacteria</taxon>
        <taxon>Pseudomonadati</taxon>
        <taxon>Pseudomonadota</taxon>
        <taxon>Betaproteobacteria</taxon>
        <taxon>Burkholderiales</taxon>
        <taxon>Burkholderiaceae</taxon>
        <taxon>Paraburkholderia</taxon>
    </lineage>
</organism>
<dbReference type="InterPro" id="IPR000792">
    <property type="entry name" value="Tscrpt_reg_LuxR_C"/>
</dbReference>
<reference evidence="2 3" key="1">
    <citation type="submission" date="2018-05" db="EMBL/GenBank/DDBJ databases">
        <title>Genomic Encyclopedia of Type Strains, Phase IV (KMG-V): Genome sequencing to study the core and pangenomes of soil and plant-associated prokaryotes.</title>
        <authorList>
            <person name="Whitman W."/>
        </authorList>
    </citation>
    <scope>NUCLEOTIDE SEQUENCE [LARGE SCALE GENOMIC DNA]</scope>
    <source>
        <strain evidence="2 3">SCZa-39</strain>
    </source>
</reference>